<keyword evidence="5 6" id="KW-0472">Membrane</keyword>
<feature type="transmembrane region" description="Helical" evidence="6">
    <location>
        <begin position="47"/>
        <end position="73"/>
    </location>
</feature>
<keyword evidence="4 6" id="KW-1133">Transmembrane helix</keyword>
<dbReference type="InterPro" id="IPR050833">
    <property type="entry name" value="Poly_Biosynth_Transport"/>
</dbReference>
<dbReference type="InterPro" id="IPR002797">
    <property type="entry name" value="Polysacc_synth"/>
</dbReference>
<dbReference type="AlphaFoldDB" id="A0A7I8D0J3"/>
<dbReference type="Proteomes" id="UP000593890">
    <property type="component" value="Chromosome"/>
</dbReference>
<keyword evidence="2" id="KW-1003">Cell membrane</keyword>
<feature type="transmembrane region" description="Helical" evidence="6">
    <location>
        <begin position="12"/>
        <end position="35"/>
    </location>
</feature>
<sequence>MGSVALKRFTFVKNAFILTATGLLLRTIGMFFRVYVSNQLGSEGMGLYQLIFSVYILATTLATSGVTVAVTRLVVEEMGRGTPKTIVRLLKKIMLFCTLLGLLAGCLLFFGADPVCRYWIKDMRGVMALKVLAPSLPFMSISNCLRGYFMARRRVAVSSSSQIFEQLVRIAIVMVLLSMFASKGLVYACTAVMIGNTVSEMLSCLYMYIGYRRDQRNLPDPTHPPLPRYSILGKMLSISAPIAAGGCLNSLLRTIENLLVPDRLTQYTSSRETSLSQFGMLKGMAMPVLFFPASFLSALSTLLVPEISEAHSLKQNDRLERMVNRSLHISFTIAVFLGGVFTVFSGQLGQLLYQSDEVGFYIFILAPLVPFMYVESIVDGILKGLNQQVSSLKYNIIDSLSRIALIFFLVPVQGMKGFLFIMVLSNLLTSFLNMRRLLTVTGIRLKWGTLLIKPILSVIVASAVSLLIVQVLPLEGTVGMLLAIAVGTVIAFSIYFVMLSLTGSMPQFRSKPAKSKA</sequence>
<reference evidence="8" key="1">
    <citation type="submission" date="2020-07" db="EMBL/GenBank/DDBJ databases">
        <title>Complete genome sequencing of Clostridia bacterium strain 12CBH8.</title>
        <authorList>
            <person name="Sakamoto M."/>
            <person name="Murakami T."/>
            <person name="Mori H."/>
        </authorList>
    </citation>
    <scope>NUCLEOTIDE SEQUENCE [LARGE SCALE GENOMIC DNA]</scope>
    <source>
        <strain evidence="8">12CBH8</strain>
    </source>
</reference>
<dbReference type="PANTHER" id="PTHR30250:SF24">
    <property type="entry name" value="STAGE V SPORULATION PROTEIN B"/>
    <property type="match status" value="1"/>
</dbReference>
<keyword evidence="8" id="KW-1185">Reference proteome</keyword>
<dbReference type="CDD" id="cd13124">
    <property type="entry name" value="MATE_SpoVB_like"/>
    <property type="match status" value="1"/>
</dbReference>
<protein>
    <submittedName>
        <fullName evidence="7">Stage V sporulation protein B</fullName>
    </submittedName>
</protein>
<evidence type="ECO:0000256" key="2">
    <source>
        <dbReference type="ARBA" id="ARBA00022475"/>
    </source>
</evidence>
<evidence type="ECO:0000256" key="1">
    <source>
        <dbReference type="ARBA" id="ARBA00004651"/>
    </source>
</evidence>
<dbReference type="GO" id="GO:0005886">
    <property type="term" value="C:plasma membrane"/>
    <property type="evidence" value="ECO:0007669"/>
    <property type="project" value="UniProtKB-SubCell"/>
</dbReference>
<feature type="transmembrane region" description="Helical" evidence="6">
    <location>
        <begin position="326"/>
        <end position="346"/>
    </location>
</feature>
<name>A0A7I8D0J3_9FIRM</name>
<gene>
    <name evidence="7" type="primary">spoVB</name>
    <name evidence="7" type="ORF">C12CBH8_09260</name>
</gene>
<feature type="transmembrane region" description="Helical" evidence="6">
    <location>
        <begin position="478"/>
        <end position="501"/>
    </location>
</feature>
<evidence type="ECO:0000313" key="7">
    <source>
        <dbReference type="EMBL" id="BCI60287.1"/>
    </source>
</evidence>
<feature type="transmembrane region" description="Helical" evidence="6">
    <location>
        <begin position="450"/>
        <end position="472"/>
    </location>
</feature>
<dbReference type="InterPro" id="IPR024923">
    <property type="entry name" value="PG_synth_SpoVB"/>
</dbReference>
<dbReference type="KEGG" id="sman:C12CBH8_09260"/>
<evidence type="ECO:0000256" key="3">
    <source>
        <dbReference type="ARBA" id="ARBA00022692"/>
    </source>
</evidence>
<evidence type="ECO:0000256" key="5">
    <source>
        <dbReference type="ARBA" id="ARBA00023136"/>
    </source>
</evidence>
<dbReference type="EMBL" id="AP023321">
    <property type="protein sequence ID" value="BCI60287.1"/>
    <property type="molecule type" value="Genomic_DNA"/>
</dbReference>
<accession>A0A7I8D0J3</accession>
<organism evidence="7 8">
    <name type="scientific">Solibaculum mannosilyticum</name>
    <dbReference type="NCBI Taxonomy" id="2780922"/>
    <lineage>
        <taxon>Bacteria</taxon>
        <taxon>Bacillati</taxon>
        <taxon>Bacillota</taxon>
        <taxon>Clostridia</taxon>
        <taxon>Eubacteriales</taxon>
        <taxon>Oscillospiraceae</taxon>
        <taxon>Solibaculum</taxon>
    </lineage>
</organism>
<keyword evidence="3 6" id="KW-0812">Transmembrane</keyword>
<evidence type="ECO:0000313" key="8">
    <source>
        <dbReference type="Proteomes" id="UP000593890"/>
    </source>
</evidence>
<dbReference type="PIRSF" id="PIRSF038958">
    <property type="entry name" value="PG_synth_SpoVB"/>
    <property type="match status" value="1"/>
</dbReference>
<evidence type="ECO:0000256" key="4">
    <source>
        <dbReference type="ARBA" id="ARBA00022989"/>
    </source>
</evidence>
<proteinExistence type="predicted"/>
<feature type="transmembrane region" description="Helical" evidence="6">
    <location>
        <begin position="132"/>
        <end position="151"/>
    </location>
</feature>
<feature type="transmembrane region" description="Helical" evidence="6">
    <location>
        <begin position="93"/>
        <end position="112"/>
    </location>
</feature>
<comment type="subcellular location">
    <subcellularLocation>
        <location evidence="1">Cell membrane</location>
        <topology evidence="1">Multi-pass membrane protein</topology>
    </subcellularLocation>
</comment>
<feature type="transmembrane region" description="Helical" evidence="6">
    <location>
        <begin position="284"/>
        <end position="305"/>
    </location>
</feature>
<dbReference type="Pfam" id="PF01943">
    <property type="entry name" value="Polysacc_synt"/>
    <property type="match status" value="1"/>
</dbReference>
<evidence type="ECO:0000256" key="6">
    <source>
        <dbReference type="SAM" id="Phobius"/>
    </source>
</evidence>
<feature type="transmembrane region" description="Helical" evidence="6">
    <location>
        <begin position="358"/>
        <end position="382"/>
    </location>
</feature>
<dbReference type="PANTHER" id="PTHR30250">
    <property type="entry name" value="PST FAMILY PREDICTED COLANIC ACID TRANSPORTER"/>
    <property type="match status" value="1"/>
</dbReference>